<protein>
    <submittedName>
        <fullName evidence="1">Glycosyltransferase WbsX</fullName>
    </submittedName>
</protein>
<dbReference type="GO" id="GO:0016740">
    <property type="term" value="F:transferase activity"/>
    <property type="evidence" value="ECO:0007669"/>
    <property type="project" value="UniProtKB-KW"/>
</dbReference>
<proteinExistence type="predicted"/>
<dbReference type="Pfam" id="PF14307">
    <property type="entry name" value="Glyco_tran_WbsX"/>
    <property type="match status" value="1"/>
</dbReference>
<name>A0A1I0YHS7_SELRU</name>
<keyword evidence="1" id="KW-0808">Transferase</keyword>
<sequence length="444" mass="52911">MSWQADLARRYGIDGFSFYHYWFKDGRQILERPAENLLEWKDVDMPFCFTWANETWARTWSNFSDKNVWVTKKDLEYQPDSDGVLLRQTYGQEEDWLAHIRYLIPFFKDARYIRFAGKPVFIIYKPDTLHCWPDMRECWEQELHKEGIAGLYVIGEQQNDFYVNSGSYEARLWRFPARCLGRLEPKIQGCGVKTYDYDEYWRKILDTDWRYHNDEKSFYCVTTGYDDTPRHGSNGVVLTGAGPAKFGHYLSELLQREVAKQSEYVFINAWNEWGEGAYLEPDEENGYGYLQAVLDAKKSIHAKMNRFSFRDIRRDKIYEQMLRYRRNNRAFDVWMSIRERGGCIADWLEKYDIREVAIYGLGYLGRHLLVELKHSHIEVKYVIDKKADNIFAEYPLYNLRDDMPKVDAIIITPAGQYDAIRCELHRFVSYKTISLEHILTEFQL</sequence>
<dbReference type="PANTHER" id="PTHR41244">
    <property type="entry name" value="RHAMNAN SYNTHESIS F"/>
    <property type="match status" value="1"/>
</dbReference>
<dbReference type="Proteomes" id="UP000183843">
    <property type="component" value="Unassembled WGS sequence"/>
</dbReference>
<organism evidence="1 2">
    <name type="scientific">Selenomonas ruminantium</name>
    <dbReference type="NCBI Taxonomy" id="971"/>
    <lineage>
        <taxon>Bacteria</taxon>
        <taxon>Bacillati</taxon>
        <taxon>Bacillota</taxon>
        <taxon>Negativicutes</taxon>
        <taxon>Selenomonadales</taxon>
        <taxon>Selenomonadaceae</taxon>
        <taxon>Selenomonas</taxon>
    </lineage>
</organism>
<evidence type="ECO:0000313" key="2">
    <source>
        <dbReference type="Proteomes" id="UP000183843"/>
    </source>
</evidence>
<dbReference type="EMBL" id="FOJX01000013">
    <property type="protein sequence ID" value="SFB11918.1"/>
    <property type="molecule type" value="Genomic_DNA"/>
</dbReference>
<evidence type="ECO:0000313" key="1">
    <source>
        <dbReference type="EMBL" id="SFB11918.1"/>
    </source>
</evidence>
<dbReference type="PANTHER" id="PTHR41244:SF1">
    <property type="entry name" value="GLYCOSYLTRANSFERASE"/>
    <property type="match status" value="1"/>
</dbReference>
<dbReference type="InterPro" id="IPR032719">
    <property type="entry name" value="WbsX"/>
</dbReference>
<dbReference type="AlphaFoldDB" id="A0A1I0YHS7"/>
<dbReference type="Gene3D" id="3.20.20.80">
    <property type="entry name" value="Glycosidases"/>
    <property type="match status" value="1"/>
</dbReference>
<gene>
    <name evidence="1" type="ORF">SAMN05216587_1132</name>
</gene>
<accession>A0A1I0YHS7</accession>
<reference evidence="1 2" key="1">
    <citation type="submission" date="2016-10" db="EMBL/GenBank/DDBJ databases">
        <authorList>
            <person name="de Groot N.N."/>
        </authorList>
    </citation>
    <scope>NUCLEOTIDE SEQUENCE [LARGE SCALE GENOMIC DNA]</scope>
    <source>
        <strain evidence="1 2">L14</strain>
    </source>
</reference>
<dbReference type="CDD" id="cd11579">
    <property type="entry name" value="Glyco_tran_WbsX"/>
    <property type="match status" value="1"/>
</dbReference>